<dbReference type="Gene3D" id="2.30.30.1190">
    <property type="match status" value="1"/>
</dbReference>
<dbReference type="Gene3D" id="4.10.1000.10">
    <property type="entry name" value="Zinc finger, CCCH-type"/>
    <property type="match status" value="3"/>
</dbReference>
<feature type="compositionally biased region" description="Basic and acidic residues" evidence="6">
    <location>
        <begin position="123"/>
        <end position="132"/>
    </location>
</feature>
<name>A0A8K0DYZ5_9ROSA</name>
<dbReference type="Proteomes" id="UP000796880">
    <property type="component" value="Unassembled WGS sequence"/>
</dbReference>
<evidence type="ECO:0000313" key="9">
    <source>
        <dbReference type="Proteomes" id="UP000796880"/>
    </source>
</evidence>
<feature type="domain" description="C3H1-type" evidence="7">
    <location>
        <begin position="235"/>
        <end position="263"/>
    </location>
</feature>
<evidence type="ECO:0000256" key="2">
    <source>
        <dbReference type="ARBA" id="ARBA00022771"/>
    </source>
</evidence>
<feature type="compositionally biased region" description="Low complexity" evidence="6">
    <location>
        <begin position="1"/>
        <end position="14"/>
    </location>
</feature>
<reference evidence="8" key="1">
    <citation type="submission" date="2020-03" db="EMBL/GenBank/DDBJ databases">
        <title>A high-quality chromosome-level genome assembly of a woody plant with both climbing and erect habits, Rhamnella rubrinervis.</title>
        <authorList>
            <person name="Lu Z."/>
            <person name="Yang Y."/>
            <person name="Zhu X."/>
            <person name="Sun Y."/>
        </authorList>
    </citation>
    <scope>NUCLEOTIDE SEQUENCE</scope>
    <source>
        <strain evidence="8">BYM</strain>
        <tissue evidence="8">Leaf</tissue>
    </source>
</reference>
<evidence type="ECO:0000313" key="8">
    <source>
        <dbReference type="EMBL" id="KAF3436799.1"/>
    </source>
</evidence>
<dbReference type="InterPro" id="IPR000571">
    <property type="entry name" value="Znf_CCCH"/>
</dbReference>
<keyword evidence="9" id="KW-1185">Reference proteome</keyword>
<feature type="compositionally biased region" description="Basic and acidic residues" evidence="6">
    <location>
        <begin position="61"/>
        <end position="77"/>
    </location>
</feature>
<feature type="region of interest" description="Disordered" evidence="6">
    <location>
        <begin position="1"/>
        <end position="139"/>
    </location>
</feature>
<evidence type="ECO:0000259" key="7">
    <source>
        <dbReference type="PROSITE" id="PS50103"/>
    </source>
</evidence>
<dbReference type="Pfam" id="PF00642">
    <property type="entry name" value="zf-CCCH"/>
    <property type="match status" value="5"/>
</dbReference>
<feature type="domain" description="C3H1-type" evidence="7">
    <location>
        <begin position="189"/>
        <end position="217"/>
    </location>
</feature>
<feature type="zinc finger region" description="C3H1-type" evidence="5">
    <location>
        <begin position="141"/>
        <end position="169"/>
    </location>
</feature>
<dbReference type="PANTHER" id="PTHR12506:SF20">
    <property type="entry name" value="ZINC FINGER CCCH DOMAIN-CONTAINING PROTEIN 67"/>
    <property type="match status" value="1"/>
</dbReference>
<feature type="domain" description="C3H1-type" evidence="7">
    <location>
        <begin position="141"/>
        <end position="169"/>
    </location>
</feature>
<evidence type="ECO:0000256" key="4">
    <source>
        <dbReference type="ARBA" id="ARBA00023125"/>
    </source>
</evidence>
<keyword evidence="2 5" id="KW-0863">Zinc-finger</keyword>
<keyword evidence="4" id="KW-0238">DNA-binding</keyword>
<evidence type="ECO:0000256" key="6">
    <source>
        <dbReference type="SAM" id="MobiDB-lite"/>
    </source>
</evidence>
<gene>
    <name evidence="8" type="ORF">FNV43_RR19552</name>
</gene>
<dbReference type="PROSITE" id="PS50103">
    <property type="entry name" value="ZF_C3H1"/>
    <property type="match status" value="5"/>
</dbReference>
<feature type="zinc finger region" description="C3H1-type" evidence="5">
    <location>
        <begin position="189"/>
        <end position="217"/>
    </location>
</feature>
<dbReference type="InterPro" id="IPR050974">
    <property type="entry name" value="Plant_ZF_CCCH"/>
</dbReference>
<dbReference type="GO" id="GO:0008270">
    <property type="term" value="F:zinc ion binding"/>
    <property type="evidence" value="ECO:0007669"/>
    <property type="project" value="UniProtKB-KW"/>
</dbReference>
<comment type="caution">
    <text evidence="8">The sequence shown here is derived from an EMBL/GenBank/DDBJ whole genome shotgun (WGS) entry which is preliminary data.</text>
</comment>
<feature type="domain" description="C3H1-type" evidence="7">
    <location>
        <begin position="371"/>
        <end position="399"/>
    </location>
</feature>
<protein>
    <recommendedName>
        <fullName evidence="7">C3H1-type domain-containing protein</fullName>
    </recommendedName>
</protein>
<dbReference type="GO" id="GO:0003677">
    <property type="term" value="F:DNA binding"/>
    <property type="evidence" value="ECO:0007669"/>
    <property type="project" value="UniProtKB-KW"/>
</dbReference>
<feature type="zinc finger region" description="C3H1-type" evidence="5">
    <location>
        <begin position="235"/>
        <end position="263"/>
    </location>
</feature>
<dbReference type="PANTHER" id="PTHR12506">
    <property type="entry name" value="PROTEIN PHOSPHATASE RELATED"/>
    <property type="match status" value="1"/>
</dbReference>
<evidence type="ECO:0000256" key="3">
    <source>
        <dbReference type="ARBA" id="ARBA00022833"/>
    </source>
</evidence>
<feature type="domain" description="C3H1-type" evidence="7">
    <location>
        <begin position="417"/>
        <end position="445"/>
    </location>
</feature>
<dbReference type="InterPro" id="IPR036855">
    <property type="entry name" value="Znf_CCCH_sf"/>
</dbReference>
<feature type="compositionally biased region" description="Acidic residues" evidence="6">
    <location>
        <begin position="95"/>
        <end position="122"/>
    </location>
</feature>
<dbReference type="OrthoDB" id="411372at2759"/>
<feature type="region of interest" description="Disordered" evidence="6">
    <location>
        <begin position="452"/>
        <end position="485"/>
    </location>
</feature>
<dbReference type="GO" id="GO:0003729">
    <property type="term" value="F:mRNA binding"/>
    <property type="evidence" value="ECO:0007669"/>
    <property type="project" value="TreeGrafter"/>
</dbReference>
<sequence length="485" mass="52914">MEPSEASSAPTSPTKQSEEDAGLGVQPLPDTSNGDPDPASSDIDHAAEEVGGIEEQFGDMGLKEKEEVVESETKEKGEESEDDLGGGQVEKGNGESEDSDGGENLDGNGDENVNEGEVENGGDLEKNDDGSGSRRYQYPVRPDAEDCSYYLKTGTCKFGSNCKFNHPVRRKPNQGVKEKVKEHEELPERPGQTECKYYLRSGGCKYGKACRYNHTKGRTPVPTVLEFNFLGLPIRLGEKECPYYMRNGSCKYGANCRFNHPDPTASGGGDTSSGYGNGGPVALQGATQSTIPPWSSPRSLNESAPYVPMLLSPIQGVPSQNSEWNGYQAPVYLPERSLPPPPAYVMNNPVTETNVYSHHQPNKQVDEFPERPGQPECTYFVKTGDCKFRSNCKYHHPKNRTTMSTPLALSDKGLPLRPDQNICTYYSRYGICKFGPACKFDHSVHPTPTIPVLGHQHPYGDSATLERAGSAGSRNRGDSTIQQSV</sequence>
<dbReference type="EMBL" id="VOIH02000009">
    <property type="protein sequence ID" value="KAF3436799.1"/>
    <property type="molecule type" value="Genomic_DNA"/>
</dbReference>
<dbReference type="SMART" id="SM00356">
    <property type="entry name" value="ZnF_C3H1"/>
    <property type="match status" value="5"/>
</dbReference>
<feature type="zinc finger region" description="C3H1-type" evidence="5">
    <location>
        <begin position="417"/>
        <end position="445"/>
    </location>
</feature>
<keyword evidence="1 5" id="KW-0479">Metal-binding</keyword>
<evidence type="ECO:0000256" key="5">
    <source>
        <dbReference type="PROSITE-ProRule" id="PRU00723"/>
    </source>
</evidence>
<dbReference type="SUPFAM" id="SSF90229">
    <property type="entry name" value="CCCH zinc finger"/>
    <property type="match status" value="5"/>
</dbReference>
<proteinExistence type="predicted"/>
<evidence type="ECO:0000256" key="1">
    <source>
        <dbReference type="ARBA" id="ARBA00022723"/>
    </source>
</evidence>
<organism evidence="8 9">
    <name type="scientific">Rhamnella rubrinervis</name>
    <dbReference type="NCBI Taxonomy" id="2594499"/>
    <lineage>
        <taxon>Eukaryota</taxon>
        <taxon>Viridiplantae</taxon>
        <taxon>Streptophyta</taxon>
        <taxon>Embryophyta</taxon>
        <taxon>Tracheophyta</taxon>
        <taxon>Spermatophyta</taxon>
        <taxon>Magnoliopsida</taxon>
        <taxon>eudicotyledons</taxon>
        <taxon>Gunneridae</taxon>
        <taxon>Pentapetalae</taxon>
        <taxon>rosids</taxon>
        <taxon>fabids</taxon>
        <taxon>Rosales</taxon>
        <taxon>Rhamnaceae</taxon>
        <taxon>rhamnoid group</taxon>
        <taxon>Rhamneae</taxon>
        <taxon>Rhamnella</taxon>
    </lineage>
</organism>
<dbReference type="AlphaFoldDB" id="A0A8K0DYZ5"/>
<feature type="zinc finger region" description="C3H1-type" evidence="5">
    <location>
        <begin position="371"/>
        <end position="399"/>
    </location>
</feature>
<accession>A0A8K0DYZ5</accession>
<keyword evidence="3 5" id="KW-0862">Zinc</keyword>